<keyword evidence="1" id="KW-0808">Transferase</keyword>
<evidence type="ECO:0000313" key="4">
    <source>
        <dbReference type="Proteomes" id="UP000243686"/>
    </source>
</evidence>
<organism evidence="3 4">
    <name type="scientific">Opisthorchis viverrini</name>
    <name type="common">Southeast Asian liver fluke</name>
    <dbReference type="NCBI Taxonomy" id="6198"/>
    <lineage>
        <taxon>Eukaryota</taxon>
        <taxon>Metazoa</taxon>
        <taxon>Spiralia</taxon>
        <taxon>Lophotrochozoa</taxon>
        <taxon>Platyhelminthes</taxon>
        <taxon>Trematoda</taxon>
        <taxon>Digenea</taxon>
        <taxon>Opisthorchiida</taxon>
        <taxon>Opisthorchiata</taxon>
        <taxon>Opisthorchiidae</taxon>
        <taxon>Opisthorchis</taxon>
    </lineage>
</organism>
<comment type="subcellular location">
    <subcellularLocation>
        <location evidence="1">Endoplasmic reticulum membrane</location>
        <topology evidence="1">Multi-pass membrane protein</topology>
    </subcellularLocation>
</comment>
<keyword evidence="1" id="KW-0337">GPI-anchor biosynthesis</keyword>
<evidence type="ECO:0000313" key="3">
    <source>
        <dbReference type="EMBL" id="OON17434.1"/>
    </source>
</evidence>
<comment type="similarity">
    <text evidence="1">Belongs to the PIGG/PIGN/PIGO family. PIGN subfamily.</text>
</comment>
<keyword evidence="1" id="KW-0472">Membrane</keyword>
<dbReference type="PANTHER" id="PTHR12250">
    <property type="entry name" value="PHOSPHATIDYLINOSITOL GLYCAN, CLASS N"/>
    <property type="match status" value="1"/>
</dbReference>
<comment type="function">
    <text evidence="1">Ethanolamine phosphate transferase involved in glycosylphosphatidylinositol-anchor biosynthesis. Transfers ethanolamine phosphate to the first alpha-1,4-linked mannose of the glycosylphosphatidylinositol precursor of GPI-anchor.</text>
</comment>
<dbReference type="InterPro" id="IPR017852">
    <property type="entry name" value="GPI_EtnP_transferase_1_C"/>
</dbReference>
<evidence type="ECO:0000259" key="2">
    <source>
        <dbReference type="Pfam" id="PF04987"/>
    </source>
</evidence>
<feature type="transmembrane region" description="Helical" evidence="1">
    <location>
        <begin position="119"/>
        <end position="143"/>
    </location>
</feature>
<feature type="transmembrane region" description="Helical" evidence="1">
    <location>
        <begin position="164"/>
        <end position="187"/>
    </location>
</feature>
<keyword evidence="1" id="KW-0256">Endoplasmic reticulum</keyword>
<feature type="transmembrane region" description="Helical" evidence="1">
    <location>
        <begin position="199"/>
        <end position="218"/>
    </location>
</feature>
<dbReference type="AlphaFoldDB" id="A0A1S8WSY1"/>
<dbReference type="EMBL" id="KV895367">
    <property type="protein sequence ID" value="OON17434.1"/>
    <property type="molecule type" value="Genomic_DNA"/>
</dbReference>
<reference evidence="3 4" key="1">
    <citation type="submission" date="2015-03" db="EMBL/GenBank/DDBJ databases">
        <title>Draft genome of the nematode, Opisthorchis viverrini.</title>
        <authorList>
            <person name="Mitreva M."/>
        </authorList>
    </citation>
    <scope>NUCLEOTIDE SEQUENCE [LARGE SCALE GENOMIC DNA]</scope>
    <source>
        <strain evidence="3">Khon Kaen</strain>
    </source>
</reference>
<keyword evidence="1" id="KW-1133">Transmembrane helix</keyword>
<dbReference type="GO" id="GO:0005789">
    <property type="term" value="C:endoplasmic reticulum membrane"/>
    <property type="evidence" value="ECO:0007669"/>
    <property type="project" value="UniProtKB-SubCell"/>
</dbReference>
<sequence>MSVVFRLSSPRRVPSSSRHRIIFSTVPRGVLAALASCAVLLVRSSIELPSVISLSVQLFSWSVLAEHNEQPDDTKDALNFRNFRQSLFFVSFSRFGINLANHYFDPRSTYCFITLLKPAVMAVFLMLKILIPMLCLGVIYAAVQLASVHSLSNHSTGFREKGTQIAQTALCVIMSNFIAIHFFVWLRDEGSWLDIGTSISHYVIAMGIGFVSFLFSSLGRKILCLSISEPCVDDRNGVRKYM</sequence>
<accession>A0A1S8WSY1</accession>
<dbReference type="GO" id="GO:0051377">
    <property type="term" value="F:mannose-ethanolamine phosphotransferase activity"/>
    <property type="evidence" value="ECO:0007669"/>
    <property type="project" value="UniProtKB-UniRule"/>
</dbReference>
<name>A0A1S8WSY1_OPIVI</name>
<dbReference type="EC" id="2.-.-.-" evidence="1"/>
<feature type="transmembrane region" description="Helical" evidence="1">
    <location>
        <begin position="21"/>
        <end position="42"/>
    </location>
</feature>
<gene>
    <name evidence="3" type="ORF">X801_06728</name>
</gene>
<proteinExistence type="inferred from homology"/>
<keyword evidence="4" id="KW-1185">Reference proteome</keyword>
<keyword evidence="1" id="KW-0812">Transmembrane</keyword>
<dbReference type="InterPro" id="IPR007070">
    <property type="entry name" value="GPI_EtnP_transferase_1"/>
</dbReference>
<dbReference type="UniPathway" id="UPA00196"/>
<dbReference type="Pfam" id="PF04987">
    <property type="entry name" value="PigN"/>
    <property type="match status" value="1"/>
</dbReference>
<comment type="caution">
    <text evidence="1">Lacks conserved residue(s) required for the propagation of feature annotation.</text>
</comment>
<protein>
    <recommendedName>
        <fullName evidence="1">GPI ethanolamine phosphate transferase 1</fullName>
        <ecNumber evidence="1">2.-.-.-</ecNumber>
    </recommendedName>
</protein>
<evidence type="ECO:0000256" key="1">
    <source>
        <dbReference type="RuleBase" id="RU367138"/>
    </source>
</evidence>
<dbReference type="GO" id="GO:0006506">
    <property type="term" value="P:GPI anchor biosynthetic process"/>
    <property type="evidence" value="ECO:0007669"/>
    <property type="project" value="UniProtKB-UniPathway"/>
</dbReference>
<dbReference type="Proteomes" id="UP000243686">
    <property type="component" value="Unassembled WGS sequence"/>
</dbReference>
<dbReference type="PANTHER" id="PTHR12250:SF0">
    <property type="entry name" value="GPI ETHANOLAMINE PHOSPHATE TRANSFERASE 1"/>
    <property type="match status" value="1"/>
</dbReference>
<comment type="pathway">
    <text evidence="1">Glycolipid biosynthesis; glycosylphosphatidylinositol-anchor biosynthesis.</text>
</comment>
<feature type="domain" description="GPI ethanolamine phosphate transferase 1 C-terminal" evidence="2">
    <location>
        <begin position="46"/>
        <end position="191"/>
    </location>
</feature>